<organism evidence="1 2">
    <name type="scientific">Zalaria obscura</name>
    <dbReference type="NCBI Taxonomy" id="2024903"/>
    <lineage>
        <taxon>Eukaryota</taxon>
        <taxon>Fungi</taxon>
        <taxon>Dikarya</taxon>
        <taxon>Ascomycota</taxon>
        <taxon>Pezizomycotina</taxon>
        <taxon>Dothideomycetes</taxon>
        <taxon>Dothideomycetidae</taxon>
        <taxon>Dothideales</taxon>
        <taxon>Zalariaceae</taxon>
        <taxon>Zalaria</taxon>
    </lineage>
</organism>
<dbReference type="Proteomes" id="UP001320706">
    <property type="component" value="Unassembled WGS sequence"/>
</dbReference>
<dbReference type="EMBL" id="JAMKPW020000012">
    <property type="protein sequence ID" value="KAK8212889.1"/>
    <property type="molecule type" value="Genomic_DNA"/>
</dbReference>
<gene>
    <name evidence="1" type="ORF">M8818_003054</name>
</gene>
<proteinExistence type="predicted"/>
<name>A0ACC3SGQ2_9PEZI</name>
<comment type="caution">
    <text evidence="1">The sequence shown here is derived from an EMBL/GenBank/DDBJ whole genome shotgun (WGS) entry which is preliminary data.</text>
</comment>
<keyword evidence="2" id="KW-1185">Reference proteome</keyword>
<accession>A0ACC3SGQ2</accession>
<evidence type="ECO:0000313" key="2">
    <source>
        <dbReference type="Proteomes" id="UP001320706"/>
    </source>
</evidence>
<reference evidence="1" key="1">
    <citation type="submission" date="2024-02" db="EMBL/GenBank/DDBJ databases">
        <title>Metagenome Assembled Genome of Zalaria obscura JY119.</title>
        <authorList>
            <person name="Vighnesh L."/>
            <person name="Jagadeeshwari U."/>
            <person name="Venkata Ramana C."/>
            <person name="Sasikala C."/>
        </authorList>
    </citation>
    <scope>NUCLEOTIDE SEQUENCE</scope>
    <source>
        <strain evidence="1">JY119</strain>
    </source>
</reference>
<evidence type="ECO:0000313" key="1">
    <source>
        <dbReference type="EMBL" id="KAK8212889.1"/>
    </source>
</evidence>
<sequence length="601" mass="68376">MARTKATRKNPTGAPAPVQNPTRSYNLRPRHKVSKNTSLVRNARAWERKVAAARAKRLAMRRAEPTFHRFLDLPPELRNQIYSYYLSFNDPIRVGPSTNDLRGLGVLNSTARSITQVCRQMRNEGVTMYFGGNSFLFLIEDPKLVQIEGRDQEYAELNQEAHSRWLIGMGQENLTLLRHVIFTSGSHMDNSQALVRVDVRIDEVGSHRQSPSLTVSAVFLDRHTQQYLDHTEVVKADMESFVKSNWEDRGVKTPTWEEWNDFYYEFWRKAAFPAFEGSAVNGDTMMAGASTPSTAPSTPSKPPSFDSDTLASYVTNYKIENGRRYHSYKDGSYWGPNDEPAAEGLDMGHEMYNLTLGALHLAPLIRPKEILDVGTGTGIWAIDMADTYPDAQVTGTDLSPIQPELVPPNCVFEIDDASLEWTWDDNTFDFVHLRDMLGCIADWDGFLAEAMRCTKPGGWVEIVDHSTCPVADNGSMPPDHFYKTWERTMGDTARRWGKSFDVWSESRVMLERAGFVDVVERRFKWPINDWPSDPKLRHLGCMNFVRVTHGLEGFMLRLLTSAVGWTVEQAQVFLAEMRMAMRDKNVHAYLPVTVVYGRKPR</sequence>
<protein>
    <submittedName>
        <fullName evidence="1">Uncharacterized protein</fullName>
    </submittedName>
</protein>